<dbReference type="InterPro" id="IPR036412">
    <property type="entry name" value="HAD-like_sf"/>
</dbReference>
<evidence type="ECO:0000313" key="2">
    <source>
        <dbReference type="Proteomes" id="UP000014127"/>
    </source>
</evidence>
<comment type="caution">
    <text evidence="1">The sequence shown here is derived from an EMBL/GenBank/DDBJ whole genome shotgun (WGS) entry which is preliminary data.</text>
</comment>
<gene>
    <name evidence="1" type="ORF">OMK_02595</name>
</gene>
<dbReference type="GO" id="GO:0008253">
    <property type="term" value="F:5'-nucleotidase activity"/>
    <property type="evidence" value="ECO:0007669"/>
    <property type="project" value="InterPro"/>
</dbReference>
<dbReference type="Pfam" id="PF13419">
    <property type="entry name" value="HAD_2"/>
    <property type="match status" value="1"/>
</dbReference>
<dbReference type="Proteomes" id="UP000014127">
    <property type="component" value="Unassembled WGS sequence"/>
</dbReference>
<dbReference type="InterPro" id="IPR023214">
    <property type="entry name" value="HAD_sf"/>
</dbReference>
<dbReference type="PANTHER" id="PTHR47478">
    <property type="match status" value="1"/>
</dbReference>
<dbReference type="PATRIC" id="fig|1139219.3.peg.2539"/>
<organism evidence="1 2">
    <name type="scientific">Enterococcus dispar ATCC 51266</name>
    <dbReference type="NCBI Taxonomy" id="1139219"/>
    <lineage>
        <taxon>Bacteria</taxon>
        <taxon>Bacillati</taxon>
        <taxon>Bacillota</taxon>
        <taxon>Bacilli</taxon>
        <taxon>Lactobacillales</taxon>
        <taxon>Enterococcaceae</taxon>
        <taxon>Enterococcus</taxon>
    </lineage>
</organism>
<dbReference type="SFLD" id="SFLDG01129">
    <property type="entry name" value="C1.5:_HAD__Beta-PGM__Phosphata"/>
    <property type="match status" value="1"/>
</dbReference>
<name>S0K1E6_9ENTE</name>
<evidence type="ECO:0000313" key="1">
    <source>
        <dbReference type="EMBL" id="EOT38327.1"/>
    </source>
</evidence>
<dbReference type="NCBIfam" id="TIGR01549">
    <property type="entry name" value="HAD-SF-IA-v1"/>
    <property type="match status" value="1"/>
</dbReference>
<dbReference type="InterPro" id="IPR023198">
    <property type="entry name" value="PGP-like_dom2"/>
</dbReference>
<dbReference type="HOGENOM" id="CLU_045011_8_1_9"/>
<dbReference type="SFLD" id="SFLDG01135">
    <property type="entry name" value="C1.5.6:_HAD__Beta-PGM__Phospha"/>
    <property type="match status" value="1"/>
</dbReference>
<dbReference type="PANTHER" id="PTHR47478:SF1">
    <property type="entry name" value="PYRIMIDINE 5'-NUCLEOTIDASE YJJG"/>
    <property type="match status" value="1"/>
</dbReference>
<dbReference type="InterPro" id="IPR006439">
    <property type="entry name" value="HAD-SF_hydro_IA"/>
</dbReference>
<dbReference type="eggNOG" id="COG1011">
    <property type="taxonomic scope" value="Bacteria"/>
</dbReference>
<dbReference type="OrthoDB" id="9802350at2"/>
<dbReference type="SUPFAM" id="SSF56784">
    <property type="entry name" value="HAD-like"/>
    <property type="match status" value="1"/>
</dbReference>
<dbReference type="Gene3D" id="1.10.150.240">
    <property type="entry name" value="Putative phosphatase, domain 2"/>
    <property type="match status" value="1"/>
</dbReference>
<dbReference type="SFLD" id="SFLDS00003">
    <property type="entry name" value="Haloacid_Dehalogenase"/>
    <property type="match status" value="1"/>
</dbReference>
<dbReference type="NCBIfam" id="TIGR02254">
    <property type="entry name" value="YjjG_YfnB"/>
    <property type="match status" value="1"/>
</dbReference>
<dbReference type="CDD" id="cd04305">
    <property type="entry name" value="HAD_Neu5Ac-Pase_like"/>
    <property type="match status" value="1"/>
</dbReference>
<keyword evidence="2" id="KW-1185">Reference proteome</keyword>
<dbReference type="InterPro" id="IPR041492">
    <property type="entry name" value="HAD_2"/>
</dbReference>
<dbReference type="RefSeq" id="WP_016173703.1">
    <property type="nucleotide sequence ID" value="NZ_ASWK01000001.1"/>
</dbReference>
<protein>
    <submittedName>
        <fullName evidence="1">TIGR02254 family HAD hydrolase</fullName>
    </submittedName>
</protein>
<dbReference type="Gene3D" id="3.40.50.1000">
    <property type="entry name" value="HAD superfamily/HAD-like"/>
    <property type="match status" value="1"/>
</dbReference>
<proteinExistence type="predicted"/>
<keyword evidence="1" id="KW-0378">Hydrolase</keyword>
<dbReference type="AlphaFoldDB" id="S0K1E6"/>
<dbReference type="STRING" id="44009.RV01_GL002376"/>
<dbReference type="EMBL" id="AHYR01000013">
    <property type="protein sequence ID" value="EOT38327.1"/>
    <property type="molecule type" value="Genomic_DNA"/>
</dbReference>
<dbReference type="InterPro" id="IPR011951">
    <property type="entry name" value="HAD-SF_hydro_IA_YjjG/PynA"/>
</dbReference>
<dbReference type="InterPro" id="IPR052550">
    <property type="entry name" value="Pyrimidine_5'-ntase_YjjG"/>
</dbReference>
<sequence>MNYSTLLFDLDDTLLDFKAAEDQALQKLFTHMNMTLTPEIQKQYKTMNHQLWRDYEQGKLTRSEVTNGRFQKLFAALGKIVDGPKLDQQYRHYLTQGHQLLGNSHAIIADLANKADLYIVTNGVSETQYKRLEDAQLLPYFKDIFVSEDTGYQKPMPEYFDYVVNRIPHFVAQKALVIGDSLTSDIKGANNAGLDSVWLNPKAKQLLPDVKPTYEVKVLEQLYPILGTAFTEKA</sequence>
<accession>S0K1E6</accession>
<reference evidence="1 2" key="1">
    <citation type="submission" date="2013-03" db="EMBL/GenBank/DDBJ databases">
        <title>The Genome Sequence of Enterococcus dispar ATCC_51266 (Illumina only assembly).</title>
        <authorList>
            <consortium name="The Broad Institute Genomics Platform"/>
            <consortium name="The Broad Institute Genome Sequencing Center for Infectious Disease"/>
            <person name="Earl A."/>
            <person name="Russ C."/>
            <person name="Gilmore M."/>
            <person name="Surin D."/>
            <person name="Walker B."/>
            <person name="Young S."/>
            <person name="Zeng Q."/>
            <person name="Gargeya S."/>
            <person name="Fitzgerald M."/>
            <person name="Haas B."/>
            <person name="Abouelleil A."/>
            <person name="Allen A.W."/>
            <person name="Alvarado L."/>
            <person name="Arachchi H.M."/>
            <person name="Berlin A.M."/>
            <person name="Chapman S.B."/>
            <person name="Gainer-Dewar J."/>
            <person name="Goldberg J."/>
            <person name="Griggs A."/>
            <person name="Gujja S."/>
            <person name="Hansen M."/>
            <person name="Howarth C."/>
            <person name="Imamovic A."/>
            <person name="Ireland A."/>
            <person name="Larimer J."/>
            <person name="McCowan C."/>
            <person name="Murphy C."/>
            <person name="Pearson M."/>
            <person name="Poon T.W."/>
            <person name="Priest M."/>
            <person name="Roberts A."/>
            <person name="Saif S."/>
            <person name="Shea T."/>
            <person name="Sisk P."/>
            <person name="Sykes S."/>
            <person name="Wortman J."/>
            <person name="Nusbaum C."/>
            <person name="Birren B."/>
        </authorList>
    </citation>
    <scope>NUCLEOTIDE SEQUENCE [LARGE SCALE GENOMIC DNA]</scope>
    <source>
        <strain evidence="1 2">ATCC 51266</strain>
    </source>
</reference>